<gene>
    <name evidence="3" type="ORF">PEVE_00001129</name>
</gene>
<dbReference type="Gene3D" id="1.10.418.10">
    <property type="entry name" value="Calponin-like domain"/>
    <property type="match status" value="1"/>
</dbReference>
<name>A0ABN8LRI2_9CNID</name>
<feature type="domain" description="Calponin-homology (CH)" evidence="2">
    <location>
        <begin position="13"/>
        <end position="119"/>
    </location>
</feature>
<dbReference type="SMART" id="SM00033">
    <property type="entry name" value="CH"/>
    <property type="match status" value="1"/>
</dbReference>
<feature type="region of interest" description="Disordered" evidence="1">
    <location>
        <begin position="156"/>
        <end position="195"/>
    </location>
</feature>
<dbReference type="Proteomes" id="UP001159427">
    <property type="component" value="Unassembled WGS sequence"/>
</dbReference>
<evidence type="ECO:0000259" key="2">
    <source>
        <dbReference type="PROSITE" id="PS50021"/>
    </source>
</evidence>
<dbReference type="EMBL" id="CALNXI010000106">
    <property type="protein sequence ID" value="CAH3019122.1"/>
    <property type="molecule type" value="Genomic_DNA"/>
</dbReference>
<evidence type="ECO:0000313" key="4">
    <source>
        <dbReference type="Proteomes" id="UP001159427"/>
    </source>
</evidence>
<feature type="compositionally biased region" description="Low complexity" evidence="1">
    <location>
        <begin position="124"/>
        <end position="135"/>
    </location>
</feature>
<reference evidence="3 4" key="1">
    <citation type="submission" date="2022-05" db="EMBL/GenBank/DDBJ databases">
        <authorList>
            <consortium name="Genoscope - CEA"/>
            <person name="William W."/>
        </authorList>
    </citation>
    <scope>NUCLEOTIDE SEQUENCE [LARGE SCALE GENOMIC DNA]</scope>
</reference>
<feature type="region of interest" description="Disordered" evidence="1">
    <location>
        <begin position="118"/>
        <end position="140"/>
    </location>
</feature>
<dbReference type="InterPro" id="IPR050540">
    <property type="entry name" value="F-actin_Monoox_Mical"/>
</dbReference>
<feature type="compositionally biased region" description="Low complexity" evidence="1">
    <location>
        <begin position="171"/>
        <end position="183"/>
    </location>
</feature>
<evidence type="ECO:0000313" key="3">
    <source>
        <dbReference type="EMBL" id="CAH3019122.1"/>
    </source>
</evidence>
<dbReference type="InterPro" id="IPR036872">
    <property type="entry name" value="CH_dom_sf"/>
</dbReference>
<dbReference type="PROSITE" id="PS50021">
    <property type="entry name" value="CH"/>
    <property type="match status" value="1"/>
</dbReference>
<evidence type="ECO:0000256" key="1">
    <source>
        <dbReference type="SAM" id="MobiDB-lite"/>
    </source>
</evidence>
<protein>
    <recommendedName>
        <fullName evidence="2">Calponin-homology (CH) domain-containing protein</fullName>
    </recommendedName>
</protein>
<accession>A0ABN8LRI2</accession>
<feature type="compositionally biased region" description="Acidic residues" evidence="1">
    <location>
        <begin position="184"/>
        <end position="195"/>
    </location>
</feature>
<dbReference type="Pfam" id="PF00307">
    <property type="entry name" value="CH"/>
    <property type="match status" value="1"/>
</dbReference>
<sequence length="195" mass="22305">MSTKQAVSRTRSLKGKEALLEWCKQQTEGYKDVDVRDLNASWRDGLAFCALLHRFNPELLDFESLSKDDAMKNNELAFKIAQEVLKVPALLDAEDLVSMEVVDELSVMTYVSMLYKRMTKQSRSSPTSPTATSPTGQTRRTLFDVLKDENNFSEIYEKRRNRLSSGEMSPTSKTSRTRSTSQELEQENQAENEFK</sequence>
<dbReference type="PANTHER" id="PTHR23167">
    <property type="entry name" value="CALPONIN HOMOLOGY DOMAIN-CONTAINING PROTEIN DDB_G0272472-RELATED"/>
    <property type="match status" value="1"/>
</dbReference>
<keyword evidence="4" id="KW-1185">Reference proteome</keyword>
<proteinExistence type="predicted"/>
<comment type="caution">
    <text evidence="3">The sequence shown here is derived from an EMBL/GenBank/DDBJ whole genome shotgun (WGS) entry which is preliminary data.</text>
</comment>
<dbReference type="SUPFAM" id="SSF47576">
    <property type="entry name" value="Calponin-homology domain, CH-domain"/>
    <property type="match status" value="1"/>
</dbReference>
<organism evidence="3 4">
    <name type="scientific">Porites evermanni</name>
    <dbReference type="NCBI Taxonomy" id="104178"/>
    <lineage>
        <taxon>Eukaryota</taxon>
        <taxon>Metazoa</taxon>
        <taxon>Cnidaria</taxon>
        <taxon>Anthozoa</taxon>
        <taxon>Hexacorallia</taxon>
        <taxon>Scleractinia</taxon>
        <taxon>Fungiina</taxon>
        <taxon>Poritidae</taxon>
        <taxon>Porites</taxon>
    </lineage>
</organism>
<dbReference type="PANTHER" id="PTHR23167:SF46">
    <property type="entry name" value="EPS15 HOMOLOGY DOMAIN CONTAINING PROTEIN-BINDING PROTEIN 1, ISOFORM F"/>
    <property type="match status" value="1"/>
</dbReference>
<dbReference type="InterPro" id="IPR001715">
    <property type="entry name" value="CH_dom"/>
</dbReference>